<evidence type="ECO:0000256" key="3">
    <source>
        <dbReference type="ARBA" id="ARBA00023004"/>
    </source>
</evidence>
<dbReference type="Pfam" id="PF00355">
    <property type="entry name" value="Rieske"/>
    <property type="match status" value="1"/>
</dbReference>
<evidence type="ECO:0000313" key="7">
    <source>
        <dbReference type="Proteomes" id="UP000076404"/>
    </source>
</evidence>
<dbReference type="Proteomes" id="UP000076404">
    <property type="component" value="Chromosome"/>
</dbReference>
<keyword evidence="4" id="KW-0411">Iron-sulfur</keyword>
<feature type="domain" description="Rieske" evidence="5">
    <location>
        <begin position="13"/>
        <end position="111"/>
    </location>
</feature>
<dbReference type="STRING" id="1379270.GEMMAAP_15370"/>
<protein>
    <recommendedName>
        <fullName evidence="5">Rieske domain-containing protein</fullName>
    </recommendedName>
</protein>
<proteinExistence type="predicted"/>
<reference evidence="6 7" key="1">
    <citation type="journal article" date="2014" name="Proc. Natl. Acad. Sci. U.S.A.">
        <title>Functional type 2 photosynthetic reaction centers found in the rare bacterial phylum Gemmatimonadetes.</title>
        <authorList>
            <person name="Zeng Y."/>
            <person name="Feng F."/>
            <person name="Medova H."/>
            <person name="Dean J."/>
            <person name="Koblizek M."/>
        </authorList>
    </citation>
    <scope>NUCLEOTIDE SEQUENCE [LARGE SCALE GENOMIC DNA]</scope>
    <source>
        <strain evidence="6 7">AP64</strain>
    </source>
</reference>
<sequence length="125" mass="13167">MSHEGSSTSTGTWEQVARADDVPTDIPLAVTLVDGRRICLVRLHGEVFAVEDRCPHRDFPLSGGDVVAGHLECPWHGARFDLRTGQCSQGPAEGDAIATYPVMQVNGIVLVGPAAATGIDSSNSN</sequence>
<dbReference type="GO" id="GO:0051537">
    <property type="term" value="F:2 iron, 2 sulfur cluster binding"/>
    <property type="evidence" value="ECO:0007669"/>
    <property type="project" value="UniProtKB-KW"/>
</dbReference>
<dbReference type="EMBL" id="CP011454">
    <property type="protein sequence ID" value="AMW05801.1"/>
    <property type="molecule type" value="Genomic_DNA"/>
</dbReference>
<dbReference type="OrthoDB" id="9800167at2"/>
<reference evidence="6 7" key="2">
    <citation type="journal article" date="2016" name="Environ. Microbiol. Rep.">
        <title>Metagenomic evidence for the presence of phototrophic Gemmatimonadetes bacteria in diverse environments.</title>
        <authorList>
            <person name="Zeng Y."/>
            <person name="Baumbach J."/>
            <person name="Barbosa E.G."/>
            <person name="Azevedo V."/>
            <person name="Zhang C."/>
            <person name="Koblizek M."/>
        </authorList>
    </citation>
    <scope>NUCLEOTIDE SEQUENCE [LARGE SCALE GENOMIC DNA]</scope>
    <source>
        <strain evidence="6 7">AP64</strain>
    </source>
</reference>
<gene>
    <name evidence="6" type="ORF">GEMMAAP_15370</name>
</gene>
<keyword evidence="1" id="KW-0001">2Fe-2S</keyword>
<dbReference type="PANTHER" id="PTHR21496:SF23">
    <property type="entry name" value="3-PHENYLPROPIONATE_CINNAMIC ACID DIOXYGENASE FERREDOXIN SUBUNIT"/>
    <property type="match status" value="1"/>
</dbReference>
<dbReference type="Gene3D" id="2.102.10.10">
    <property type="entry name" value="Rieske [2Fe-2S] iron-sulphur domain"/>
    <property type="match status" value="1"/>
</dbReference>
<dbReference type="AlphaFoldDB" id="A0A143BMW4"/>
<evidence type="ECO:0000313" key="6">
    <source>
        <dbReference type="EMBL" id="AMW05801.1"/>
    </source>
</evidence>
<organism evidence="6 7">
    <name type="scientific">Gemmatimonas phototrophica</name>
    <dbReference type="NCBI Taxonomy" id="1379270"/>
    <lineage>
        <taxon>Bacteria</taxon>
        <taxon>Pseudomonadati</taxon>
        <taxon>Gemmatimonadota</taxon>
        <taxon>Gemmatimonadia</taxon>
        <taxon>Gemmatimonadales</taxon>
        <taxon>Gemmatimonadaceae</taxon>
        <taxon>Gemmatimonas</taxon>
    </lineage>
</organism>
<dbReference type="GO" id="GO:0046872">
    <property type="term" value="F:metal ion binding"/>
    <property type="evidence" value="ECO:0007669"/>
    <property type="project" value="UniProtKB-KW"/>
</dbReference>
<keyword evidence="2" id="KW-0479">Metal-binding</keyword>
<dbReference type="InterPro" id="IPR036922">
    <property type="entry name" value="Rieske_2Fe-2S_sf"/>
</dbReference>
<dbReference type="PROSITE" id="PS51296">
    <property type="entry name" value="RIESKE"/>
    <property type="match status" value="1"/>
</dbReference>
<accession>A0A143BMW4</accession>
<name>A0A143BMW4_9BACT</name>
<dbReference type="CDD" id="cd03528">
    <property type="entry name" value="Rieske_RO_ferredoxin"/>
    <property type="match status" value="1"/>
</dbReference>
<dbReference type="SUPFAM" id="SSF50022">
    <property type="entry name" value="ISP domain"/>
    <property type="match status" value="1"/>
</dbReference>
<dbReference type="RefSeq" id="WP_053333657.1">
    <property type="nucleotide sequence ID" value="NZ_CP011454.1"/>
</dbReference>
<dbReference type="InterPro" id="IPR017941">
    <property type="entry name" value="Rieske_2Fe-2S"/>
</dbReference>
<keyword evidence="3" id="KW-0408">Iron</keyword>
<evidence type="ECO:0000259" key="5">
    <source>
        <dbReference type="PROSITE" id="PS51296"/>
    </source>
</evidence>
<evidence type="ECO:0000256" key="1">
    <source>
        <dbReference type="ARBA" id="ARBA00022714"/>
    </source>
</evidence>
<evidence type="ECO:0000256" key="2">
    <source>
        <dbReference type="ARBA" id="ARBA00022723"/>
    </source>
</evidence>
<dbReference type="eggNOG" id="COG2146">
    <property type="taxonomic scope" value="Bacteria"/>
</dbReference>
<dbReference type="KEGG" id="gph:GEMMAAP_15370"/>
<dbReference type="PANTHER" id="PTHR21496">
    <property type="entry name" value="FERREDOXIN-RELATED"/>
    <property type="match status" value="1"/>
</dbReference>
<evidence type="ECO:0000256" key="4">
    <source>
        <dbReference type="ARBA" id="ARBA00023014"/>
    </source>
</evidence>
<keyword evidence="7" id="KW-1185">Reference proteome</keyword>